<comment type="caution">
    <text evidence="1">The sequence shown here is derived from an EMBL/GenBank/DDBJ whole genome shotgun (WGS) entry which is preliminary data.</text>
</comment>
<protein>
    <submittedName>
        <fullName evidence="1">Uncharacterized protein</fullName>
    </submittedName>
</protein>
<sequence>MQVVLAQANKLPCRYQDGVAFDAGGLGSFDVLKISFIPESMFGSGKGYLPLFSSALKVLLNIRFGGLFHPAARNLESRDFDYLPNSLRFNSPRVANRFARLLSRSLVCSLVSVVKHRSCINPPGLKPISSEFFRSLSRR</sequence>
<accession>A0A2N5TIZ0</accession>
<reference evidence="1 2" key="1">
    <citation type="submission" date="2017-11" db="EMBL/GenBank/DDBJ databases">
        <title>De novo assembly and phasing of dikaryotic genomes from two isolates of Puccinia coronata f. sp. avenae, the causal agent of oat crown rust.</title>
        <authorList>
            <person name="Miller M.E."/>
            <person name="Zhang Y."/>
            <person name="Omidvar V."/>
            <person name="Sperschneider J."/>
            <person name="Schwessinger B."/>
            <person name="Raley C."/>
            <person name="Palmer J.M."/>
            <person name="Garnica D."/>
            <person name="Upadhyaya N."/>
            <person name="Rathjen J."/>
            <person name="Taylor J.M."/>
            <person name="Park R.F."/>
            <person name="Dodds P.N."/>
            <person name="Hirsch C.D."/>
            <person name="Kianian S.F."/>
            <person name="Figueroa M."/>
        </authorList>
    </citation>
    <scope>NUCLEOTIDE SEQUENCE [LARGE SCALE GENOMIC DNA]</scope>
    <source>
        <strain evidence="1">12NC29</strain>
    </source>
</reference>
<proteinExistence type="predicted"/>
<dbReference type="Proteomes" id="UP000235388">
    <property type="component" value="Unassembled WGS sequence"/>
</dbReference>
<name>A0A2N5TIZ0_9BASI</name>
<evidence type="ECO:0000313" key="1">
    <source>
        <dbReference type="EMBL" id="PLW25462.1"/>
    </source>
</evidence>
<evidence type="ECO:0000313" key="2">
    <source>
        <dbReference type="Proteomes" id="UP000235388"/>
    </source>
</evidence>
<dbReference type="AlphaFoldDB" id="A0A2N5TIZ0"/>
<gene>
    <name evidence="1" type="ORF">PCANC_24564</name>
</gene>
<keyword evidence="2" id="KW-1185">Reference proteome</keyword>
<dbReference type="EMBL" id="PGCJ01000615">
    <property type="protein sequence ID" value="PLW25462.1"/>
    <property type="molecule type" value="Genomic_DNA"/>
</dbReference>
<organism evidence="1 2">
    <name type="scientific">Puccinia coronata f. sp. avenae</name>
    <dbReference type="NCBI Taxonomy" id="200324"/>
    <lineage>
        <taxon>Eukaryota</taxon>
        <taxon>Fungi</taxon>
        <taxon>Dikarya</taxon>
        <taxon>Basidiomycota</taxon>
        <taxon>Pucciniomycotina</taxon>
        <taxon>Pucciniomycetes</taxon>
        <taxon>Pucciniales</taxon>
        <taxon>Pucciniaceae</taxon>
        <taxon>Puccinia</taxon>
    </lineage>
</organism>